<dbReference type="InterPro" id="IPR036583">
    <property type="entry name" value="23S_rRNA_IVS_sf"/>
</dbReference>
<dbReference type="NCBIfam" id="TIGR02436">
    <property type="entry name" value="four helix bundle protein"/>
    <property type="match status" value="1"/>
</dbReference>
<organism evidence="1 2">
    <name type="scientific">Prosthecobacter dejongeii</name>
    <dbReference type="NCBI Taxonomy" id="48465"/>
    <lineage>
        <taxon>Bacteria</taxon>
        <taxon>Pseudomonadati</taxon>
        <taxon>Verrucomicrobiota</taxon>
        <taxon>Verrucomicrobiia</taxon>
        <taxon>Verrucomicrobiales</taxon>
        <taxon>Verrucomicrobiaceae</taxon>
        <taxon>Prosthecobacter</taxon>
    </lineage>
</organism>
<dbReference type="Pfam" id="PF05635">
    <property type="entry name" value="23S_rRNA_IVP"/>
    <property type="match status" value="1"/>
</dbReference>
<name>A0A7W7YJP6_9BACT</name>
<evidence type="ECO:0000313" key="2">
    <source>
        <dbReference type="Proteomes" id="UP000534294"/>
    </source>
</evidence>
<dbReference type="RefSeq" id="WP_184207169.1">
    <property type="nucleotide sequence ID" value="NZ_JACHIF010000002.1"/>
</dbReference>
<dbReference type="InterPro" id="IPR012657">
    <property type="entry name" value="23S_rRNA-intervening_sequence"/>
</dbReference>
<gene>
    <name evidence="1" type="ORF">HNQ64_001601</name>
</gene>
<keyword evidence="2" id="KW-1185">Reference proteome</keyword>
<protein>
    <submittedName>
        <fullName evidence="1">Four helix bundle protein</fullName>
    </submittedName>
</protein>
<comment type="caution">
    <text evidence="1">The sequence shown here is derived from an EMBL/GenBank/DDBJ whole genome shotgun (WGS) entry which is preliminary data.</text>
</comment>
<accession>A0A7W7YJP6</accession>
<dbReference type="PANTHER" id="PTHR38471:SF2">
    <property type="entry name" value="FOUR HELIX BUNDLE PROTEIN"/>
    <property type="match status" value="1"/>
</dbReference>
<dbReference type="EMBL" id="JACHIF010000002">
    <property type="protein sequence ID" value="MBB5037359.1"/>
    <property type="molecule type" value="Genomic_DNA"/>
</dbReference>
<evidence type="ECO:0000313" key="1">
    <source>
        <dbReference type="EMBL" id="MBB5037359.1"/>
    </source>
</evidence>
<dbReference type="Proteomes" id="UP000534294">
    <property type="component" value="Unassembled WGS sequence"/>
</dbReference>
<dbReference type="Gene3D" id="1.20.1440.60">
    <property type="entry name" value="23S rRNA-intervening sequence"/>
    <property type="match status" value="1"/>
</dbReference>
<dbReference type="AlphaFoldDB" id="A0A7W7YJP6"/>
<dbReference type="PANTHER" id="PTHR38471">
    <property type="entry name" value="FOUR HELIX BUNDLE PROTEIN"/>
    <property type="match status" value="1"/>
</dbReference>
<reference evidence="1 2" key="1">
    <citation type="submission" date="2020-08" db="EMBL/GenBank/DDBJ databases">
        <title>Genomic Encyclopedia of Type Strains, Phase IV (KMG-IV): sequencing the most valuable type-strain genomes for metagenomic binning, comparative biology and taxonomic classification.</title>
        <authorList>
            <person name="Goeker M."/>
        </authorList>
    </citation>
    <scope>NUCLEOTIDE SEQUENCE [LARGE SCALE GENOMIC DNA]</scope>
    <source>
        <strain evidence="1 2">DSM 12251</strain>
    </source>
</reference>
<sequence length="154" mass="17388">MATVDLTELRVYQLAMRVGSDVWSIVDGWPWFSKQALGLQWVRAADSIAANISEGYGRFSFKENARFCYYARGSLRETETWLAKSFERALVPPPFDLDLPMKLDALRRQLDNYIHSLGRSSASTLSEDPPHDGSSFIELPSLEEFLAQFDSSAS</sequence>
<proteinExistence type="predicted"/>
<dbReference type="SUPFAM" id="SSF158446">
    <property type="entry name" value="IVS-encoded protein-like"/>
    <property type="match status" value="1"/>
</dbReference>